<organism evidence="6 7">
    <name type="scientific">Cohnella fermenti</name>
    <dbReference type="NCBI Taxonomy" id="2565925"/>
    <lineage>
        <taxon>Bacteria</taxon>
        <taxon>Bacillati</taxon>
        <taxon>Bacillota</taxon>
        <taxon>Bacilli</taxon>
        <taxon>Bacillales</taxon>
        <taxon>Paenibacillaceae</taxon>
        <taxon>Cohnella</taxon>
    </lineage>
</organism>
<feature type="transmembrane region" description="Helical" evidence="5">
    <location>
        <begin position="98"/>
        <end position="114"/>
    </location>
</feature>
<feature type="transmembrane region" description="Helical" evidence="5">
    <location>
        <begin position="43"/>
        <end position="60"/>
    </location>
</feature>
<dbReference type="AlphaFoldDB" id="A0A4S4CC32"/>
<keyword evidence="4 5" id="KW-0472">Membrane</keyword>
<evidence type="ECO:0000256" key="2">
    <source>
        <dbReference type="ARBA" id="ARBA00022692"/>
    </source>
</evidence>
<reference evidence="6 7" key="1">
    <citation type="submission" date="2019-04" db="EMBL/GenBank/DDBJ databases">
        <title>Cohnella sp. nov. isolated from preserved vegetables.</title>
        <authorList>
            <person name="Lin S.-Y."/>
            <person name="Hung M.-H."/>
            <person name="Young C.-C."/>
        </authorList>
    </citation>
    <scope>NUCLEOTIDE SEQUENCE [LARGE SCALE GENOMIC DNA]</scope>
    <source>
        <strain evidence="6 7">CC-MHH1044</strain>
    </source>
</reference>
<comment type="caution">
    <text evidence="6">The sequence shown here is derived from an EMBL/GenBank/DDBJ whole genome shotgun (WGS) entry which is preliminary data.</text>
</comment>
<name>A0A4S4CC32_9BACL</name>
<sequence length="115" mass="12360">MNIVLWIAQGLLAVGFLYSGWMKVQVERARASWPWAREVPQRLVIFIGLAELLGAVGTIVPQATGIAPTLTPIAAACLAAIALLGALLHIRRQEYKDIGINIVFLALAAFVALGR</sequence>
<keyword evidence="2 5" id="KW-0812">Transmembrane</keyword>
<comment type="subcellular location">
    <subcellularLocation>
        <location evidence="1">Membrane</location>
        <topology evidence="1">Multi-pass membrane protein</topology>
    </subcellularLocation>
</comment>
<evidence type="ECO:0000256" key="5">
    <source>
        <dbReference type="SAM" id="Phobius"/>
    </source>
</evidence>
<feature type="transmembrane region" description="Helical" evidence="5">
    <location>
        <begin position="6"/>
        <end position="22"/>
    </location>
</feature>
<accession>A0A4S4CC32</accession>
<evidence type="ECO:0000256" key="1">
    <source>
        <dbReference type="ARBA" id="ARBA00004141"/>
    </source>
</evidence>
<gene>
    <name evidence="6" type="ORF">E6C55_04810</name>
</gene>
<keyword evidence="3 5" id="KW-1133">Transmembrane helix</keyword>
<dbReference type="OrthoDB" id="3385086at2"/>
<evidence type="ECO:0000256" key="4">
    <source>
        <dbReference type="ARBA" id="ARBA00023136"/>
    </source>
</evidence>
<dbReference type="Pfam" id="PF13564">
    <property type="entry name" value="DoxX_2"/>
    <property type="match status" value="1"/>
</dbReference>
<dbReference type="GO" id="GO:0016020">
    <property type="term" value="C:membrane"/>
    <property type="evidence" value="ECO:0007669"/>
    <property type="project" value="UniProtKB-SubCell"/>
</dbReference>
<dbReference type="EMBL" id="SSOB01000004">
    <property type="protein sequence ID" value="THF83484.1"/>
    <property type="molecule type" value="Genomic_DNA"/>
</dbReference>
<protein>
    <submittedName>
        <fullName evidence="6">DoxX family protein</fullName>
    </submittedName>
</protein>
<evidence type="ECO:0000256" key="3">
    <source>
        <dbReference type="ARBA" id="ARBA00022989"/>
    </source>
</evidence>
<feature type="transmembrane region" description="Helical" evidence="5">
    <location>
        <begin position="66"/>
        <end position="86"/>
    </location>
</feature>
<evidence type="ECO:0000313" key="7">
    <source>
        <dbReference type="Proteomes" id="UP000310636"/>
    </source>
</evidence>
<keyword evidence="7" id="KW-1185">Reference proteome</keyword>
<proteinExistence type="predicted"/>
<dbReference type="RefSeq" id="WP_136368640.1">
    <property type="nucleotide sequence ID" value="NZ_SSOB01000004.1"/>
</dbReference>
<evidence type="ECO:0000313" key="6">
    <source>
        <dbReference type="EMBL" id="THF83484.1"/>
    </source>
</evidence>
<dbReference type="InterPro" id="IPR032808">
    <property type="entry name" value="DoxX"/>
</dbReference>
<dbReference type="Proteomes" id="UP000310636">
    <property type="component" value="Unassembled WGS sequence"/>
</dbReference>